<sequence length="55" mass="6497">VQQVLGRLKAFKVAVHPRMRLVYQLLKRAMLEHARLSSDSLYNPSIYKREQDNLD</sequence>
<dbReference type="Proteomes" id="UP000838756">
    <property type="component" value="Unassembled WGS sequence"/>
</dbReference>
<organism evidence="1 2">
    <name type="scientific">Pararge aegeria aegeria</name>
    <dbReference type="NCBI Taxonomy" id="348720"/>
    <lineage>
        <taxon>Eukaryota</taxon>
        <taxon>Metazoa</taxon>
        <taxon>Ecdysozoa</taxon>
        <taxon>Arthropoda</taxon>
        <taxon>Hexapoda</taxon>
        <taxon>Insecta</taxon>
        <taxon>Pterygota</taxon>
        <taxon>Neoptera</taxon>
        <taxon>Endopterygota</taxon>
        <taxon>Lepidoptera</taxon>
        <taxon>Glossata</taxon>
        <taxon>Ditrysia</taxon>
        <taxon>Papilionoidea</taxon>
        <taxon>Nymphalidae</taxon>
        <taxon>Satyrinae</taxon>
        <taxon>Satyrini</taxon>
        <taxon>Parargina</taxon>
        <taxon>Pararge</taxon>
    </lineage>
</organism>
<keyword evidence="2" id="KW-1185">Reference proteome</keyword>
<dbReference type="EMBL" id="CAKXAJ010001593">
    <property type="protein sequence ID" value="CAH2207916.1"/>
    <property type="molecule type" value="Genomic_DNA"/>
</dbReference>
<dbReference type="AlphaFoldDB" id="A0A8S4QE35"/>
<proteinExistence type="predicted"/>
<feature type="non-terminal residue" evidence="1">
    <location>
        <position position="1"/>
    </location>
</feature>
<evidence type="ECO:0000313" key="1">
    <source>
        <dbReference type="EMBL" id="CAH2207916.1"/>
    </source>
</evidence>
<dbReference type="OrthoDB" id="7368983at2759"/>
<reference evidence="1" key="1">
    <citation type="submission" date="2022-03" db="EMBL/GenBank/DDBJ databases">
        <authorList>
            <person name="Lindestad O."/>
        </authorList>
    </citation>
    <scope>NUCLEOTIDE SEQUENCE</scope>
</reference>
<gene>
    <name evidence="1" type="primary">jg19755</name>
    <name evidence="1" type="ORF">PAEG_LOCUS533</name>
</gene>
<evidence type="ECO:0000313" key="2">
    <source>
        <dbReference type="Proteomes" id="UP000838756"/>
    </source>
</evidence>
<protein>
    <submittedName>
        <fullName evidence="1">Jg19755 protein</fullName>
    </submittedName>
</protein>
<comment type="caution">
    <text evidence="1">The sequence shown here is derived from an EMBL/GenBank/DDBJ whole genome shotgun (WGS) entry which is preliminary data.</text>
</comment>
<name>A0A8S4QE35_9NEOP</name>
<accession>A0A8S4QE35</accession>